<reference evidence="9" key="1">
    <citation type="journal article" date="2019" name="Int. J. Syst. Evol. Microbiol.">
        <title>The Global Catalogue of Microorganisms (GCM) 10K type strain sequencing project: providing services to taxonomists for standard genome sequencing and annotation.</title>
        <authorList>
            <consortium name="The Broad Institute Genomics Platform"/>
            <consortium name="The Broad Institute Genome Sequencing Center for Infectious Disease"/>
            <person name="Wu L."/>
            <person name="Ma J."/>
        </authorList>
    </citation>
    <scope>NUCLEOTIDE SEQUENCE [LARGE SCALE GENOMIC DNA]</scope>
    <source>
        <strain evidence="9">CGMCC 1.14993</strain>
    </source>
</reference>
<keyword evidence="4 5" id="KW-0975">Bacterial flagellum</keyword>
<accession>A0A8J3EZ04</accession>
<evidence type="ECO:0000259" key="7">
    <source>
        <dbReference type="Pfam" id="PF07195"/>
    </source>
</evidence>
<dbReference type="GO" id="GO:0009421">
    <property type="term" value="C:bacterial-type flagellum filament cap"/>
    <property type="evidence" value="ECO:0007669"/>
    <property type="project" value="InterPro"/>
</dbReference>
<comment type="similarity">
    <text evidence="1 5">Belongs to the FliD family.</text>
</comment>
<comment type="subcellular location">
    <subcellularLocation>
        <location evidence="5">Secreted</location>
    </subcellularLocation>
    <subcellularLocation>
        <location evidence="5">Bacterial flagellum</location>
    </subcellularLocation>
</comment>
<evidence type="ECO:0000313" key="8">
    <source>
        <dbReference type="EMBL" id="GGI16505.1"/>
    </source>
</evidence>
<keyword evidence="8" id="KW-0966">Cell projection</keyword>
<dbReference type="InterPro" id="IPR010809">
    <property type="entry name" value="FliD_C"/>
</dbReference>
<dbReference type="AlphaFoldDB" id="A0A8J3EZ04"/>
<name>A0A8J3EZ04_9BACI</name>
<evidence type="ECO:0000259" key="6">
    <source>
        <dbReference type="Pfam" id="PF02465"/>
    </source>
</evidence>
<dbReference type="EMBL" id="BMHB01000002">
    <property type="protein sequence ID" value="GGI16505.1"/>
    <property type="molecule type" value="Genomic_DNA"/>
</dbReference>
<keyword evidence="8" id="KW-0282">Flagellum</keyword>
<dbReference type="Pfam" id="PF02465">
    <property type="entry name" value="FliD_N"/>
    <property type="match status" value="1"/>
</dbReference>
<evidence type="ECO:0000256" key="1">
    <source>
        <dbReference type="ARBA" id="ARBA00009764"/>
    </source>
</evidence>
<feature type="domain" description="Flagellar hook-associated protein 2 C-terminal" evidence="7">
    <location>
        <begin position="243"/>
        <end position="502"/>
    </location>
</feature>
<comment type="subunit">
    <text evidence="2 5">Homopentamer.</text>
</comment>
<dbReference type="NCBIfam" id="NF005833">
    <property type="entry name" value="PRK07737.1"/>
    <property type="match status" value="1"/>
</dbReference>
<dbReference type="RefSeq" id="WP_088001113.1">
    <property type="nucleotide sequence ID" value="NZ_BMHB01000002.1"/>
</dbReference>
<organism evidence="8 9">
    <name type="scientific">Gottfriedia solisilvae</name>
    <dbReference type="NCBI Taxonomy" id="1516104"/>
    <lineage>
        <taxon>Bacteria</taxon>
        <taxon>Bacillati</taxon>
        <taxon>Bacillota</taxon>
        <taxon>Bacilli</taxon>
        <taxon>Bacillales</taxon>
        <taxon>Bacillaceae</taxon>
        <taxon>Gottfriedia</taxon>
    </lineage>
</organism>
<sequence length="514" mass="55699">MVNRLNGFTGVMDIETTVKKLMDAERLPLNKLLAQKQINEWQTQQYRDLNLLMDDFRKQITDGVGLVSSFNAKAVSSSNENVVTATSSNSTSNVVNTIDEITSLASSARWTSNAVVNSGGGAIDPTAKLNTITFNGGYQLSGAQKLQFDVTTPEGATSTVSIDIDGSTDSLNDVIKKINNSGVGVSAFYDSATQKIVFTNKATGSGANVKINESGAGAGTKNFMQAIGFTSDASNNLIPSSNGSDASFKINGLTTTRKSNTFTIGDVTYTLKQTSATPITVSTTTDTNKVFDNIKAFVDKYNELIGKINERVTQKKYRDFQPLTDEQKDSMKEEQIKKWEEKATSGLLRGDGVLNGVLNKMRLELGNPVDGASINLLSKIGITTSKDYLEGGKLIIDEKKLKQAIQDDPNAVANLFTQPGSGTDTKDQGIAVRLKNTLKSAIDDVTKKAGKAFYSSQQFSLGKSLLDLNKRIGNFEDRLIQIEDRYYRQFSAMENAVQRANAQSAQLMQSFGGQ</sequence>
<evidence type="ECO:0000256" key="2">
    <source>
        <dbReference type="ARBA" id="ARBA00011255"/>
    </source>
</evidence>
<feature type="domain" description="Flagellar hook-associated protein 2 N-terminal" evidence="6">
    <location>
        <begin position="12"/>
        <end position="107"/>
    </location>
</feature>
<dbReference type="GO" id="GO:0007155">
    <property type="term" value="P:cell adhesion"/>
    <property type="evidence" value="ECO:0007669"/>
    <property type="project" value="InterPro"/>
</dbReference>
<dbReference type="Pfam" id="PF07195">
    <property type="entry name" value="FliD_C"/>
    <property type="match status" value="1"/>
</dbReference>
<protein>
    <recommendedName>
        <fullName evidence="5">Flagellar hook-associated protein 2</fullName>
        <shortName evidence="5">HAP2</shortName>
    </recommendedName>
    <alternativeName>
        <fullName evidence="5">Flagellar cap protein</fullName>
    </alternativeName>
</protein>
<keyword evidence="9" id="KW-1185">Reference proteome</keyword>
<evidence type="ECO:0000313" key="9">
    <source>
        <dbReference type="Proteomes" id="UP000626244"/>
    </source>
</evidence>
<dbReference type="GO" id="GO:0009424">
    <property type="term" value="C:bacterial-type flagellum hook"/>
    <property type="evidence" value="ECO:0007669"/>
    <property type="project" value="UniProtKB-UniRule"/>
</dbReference>
<proteinExistence type="inferred from homology"/>
<dbReference type="InterPro" id="IPR040026">
    <property type="entry name" value="FliD"/>
</dbReference>
<evidence type="ECO:0000256" key="5">
    <source>
        <dbReference type="RuleBase" id="RU362066"/>
    </source>
</evidence>
<keyword evidence="8" id="KW-0969">Cilium</keyword>
<dbReference type="Proteomes" id="UP000626244">
    <property type="component" value="Unassembled WGS sequence"/>
</dbReference>
<keyword evidence="5" id="KW-0964">Secreted</keyword>
<dbReference type="InterPro" id="IPR003481">
    <property type="entry name" value="FliD_N"/>
</dbReference>
<gene>
    <name evidence="8" type="primary">fliD</name>
    <name evidence="8" type="ORF">GCM10007380_33300</name>
</gene>
<evidence type="ECO:0000256" key="3">
    <source>
        <dbReference type="ARBA" id="ARBA00023054"/>
    </source>
</evidence>
<dbReference type="PANTHER" id="PTHR30288">
    <property type="entry name" value="FLAGELLAR CAP/ASSEMBLY PROTEIN FLID"/>
    <property type="match status" value="1"/>
</dbReference>
<comment type="caution">
    <text evidence="8">The sequence shown here is derived from an EMBL/GenBank/DDBJ whole genome shotgun (WGS) entry which is preliminary data.</text>
</comment>
<evidence type="ECO:0000256" key="4">
    <source>
        <dbReference type="ARBA" id="ARBA00023143"/>
    </source>
</evidence>
<dbReference type="GO" id="GO:0005576">
    <property type="term" value="C:extracellular region"/>
    <property type="evidence" value="ECO:0007669"/>
    <property type="project" value="UniProtKB-SubCell"/>
</dbReference>
<comment type="function">
    <text evidence="5">Required for morphogenesis and for the elongation of the flagellar filament by facilitating polymerization of the flagellin monomers at the tip of growing filament. Forms a capping structure, which prevents flagellin subunits (transported through the central channel of the flagellum) from leaking out without polymerization at the distal end.</text>
</comment>
<keyword evidence="3" id="KW-0175">Coiled coil</keyword>
<dbReference type="PANTHER" id="PTHR30288:SF0">
    <property type="entry name" value="FLAGELLAR HOOK-ASSOCIATED PROTEIN 2"/>
    <property type="match status" value="1"/>
</dbReference>
<dbReference type="GO" id="GO:0071973">
    <property type="term" value="P:bacterial-type flagellum-dependent cell motility"/>
    <property type="evidence" value="ECO:0007669"/>
    <property type="project" value="TreeGrafter"/>
</dbReference>
<dbReference type="OrthoDB" id="9776025at2"/>